<comment type="caution">
    <text evidence="2">The sequence shown here is derived from an EMBL/GenBank/DDBJ whole genome shotgun (WGS) entry which is preliminary data.</text>
</comment>
<dbReference type="Proteomes" id="UP001595548">
    <property type="component" value="Unassembled WGS sequence"/>
</dbReference>
<dbReference type="RefSeq" id="WP_382415433.1">
    <property type="nucleotide sequence ID" value="NZ_AP031500.1"/>
</dbReference>
<evidence type="ECO:0000313" key="3">
    <source>
        <dbReference type="Proteomes" id="UP001595548"/>
    </source>
</evidence>
<keyword evidence="1" id="KW-0732">Signal</keyword>
<protein>
    <submittedName>
        <fullName evidence="2">Uncharacterized protein</fullName>
    </submittedName>
</protein>
<evidence type="ECO:0000256" key="1">
    <source>
        <dbReference type="SAM" id="SignalP"/>
    </source>
</evidence>
<keyword evidence="3" id="KW-1185">Reference proteome</keyword>
<organism evidence="2 3">
    <name type="scientific">Gilvimarinus japonicus</name>
    <dbReference type="NCBI Taxonomy" id="1796469"/>
    <lineage>
        <taxon>Bacteria</taxon>
        <taxon>Pseudomonadati</taxon>
        <taxon>Pseudomonadota</taxon>
        <taxon>Gammaproteobacteria</taxon>
        <taxon>Cellvibrionales</taxon>
        <taxon>Cellvibrionaceae</taxon>
        <taxon>Gilvimarinus</taxon>
    </lineage>
</organism>
<dbReference type="EMBL" id="JBHRTL010000006">
    <property type="protein sequence ID" value="MFC3154945.1"/>
    <property type="molecule type" value="Genomic_DNA"/>
</dbReference>
<evidence type="ECO:0000313" key="2">
    <source>
        <dbReference type="EMBL" id="MFC3154945.1"/>
    </source>
</evidence>
<reference evidence="3" key="1">
    <citation type="journal article" date="2019" name="Int. J. Syst. Evol. Microbiol.">
        <title>The Global Catalogue of Microorganisms (GCM) 10K type strain sequencing project: providing services to taxonomists for standard genome sequencing and annotation.</title>
        <authorList>
            <consortium name="The Broad Institute Genomics Platform"/>
            <consortium name="The Broad Institute Genome Sequencing Center for Infectious Disease"/>
            <person name="Wu L."/>
            <person name="Ma J."/>
        </authorList>
    </citation>
    <scope>NUCLEOTIDE SEQUENCE [LARGE SCALE GENOMIC DNA]</scope>
    <source>
        <strain evidence="3">KCTC 52141</strain>
    </source>
</reference>
<proteinExistence type="predicted"/>
<name>A0ABV7HQZ2_9GAMM</name>
<feature type="chain" id="PRO_5046830782" evidence="1">
    <location>
        <begin position="29"/>
        <end position="185"/>
    </location>
</feature>
<feature type="signal peptide" evidence="1">
    <location>
        <begin position="1"/>
        <end position="28"/>
    </location>
</feature>
<accession>A0ABV7HQZ2</accession>
<gene>
    <name evidence="2" type="ORF">ACFOEB_07000</name>
</gene>
<sequence>MKIGQCPAARLRVFLLLCCVVFTAQGWAAEPLNSATLDKWLATTTEFIPMQDVFERISQESEITKKYTQDEFKAMDVEEQNKLMDQLLKDEGVYDDVYKVLNQKDWDSAGSYIRISTRIAQAIQVHMQNMMLKNLPAEQAQMVKEMMGGDVTADPKDVELVSKNWSKISRFIGENIDTSKLPPMG</sequence>